<gene>
    <name evidence="1" type="ORF">BDV41DRAFT_244270</name>
</gene>
<sequence>MIKSVNRLSFLVALCQPRISQVPLGQNSTVSKLTTNYSCIQQMRATKYILLLSWINIKHGTEFETLLKVSFVCRPIANSHAVSSFPMWSFCK</sequence>
<dbReference type="EMBL" id="ML738321">
    <property type="protein sequence ID" value="KAE8314100.1"/>
    <property type="molecule type" value="Genomic_DNA"/>
</dbReference>
<accession>A0A5N6W3Y7</accession>
<protein>
    <submittedName>
        <fullName evidence="1">Uncharacterized protein</fullName>
    </submittedName>
</protein>
<proteinExistence type="predicted"/>
<evidence type="ECO:0000313" key="2">
    <source>
        <dbReference type="Proteomes" id="UP000325433"/>
    </source>
</evidence>
<keyword evidence="2" id="KW-1185">Reference proteome</keyword>
<dbReference type="AlphaFoldDB" id="A0A5N6W3Y7"/>
<organism evidence="1 2">
    <name type="scientific">Aspergillus transmontanensis</name>
    <dbReference type="NCBI Taxonomy" id="1034304"/>
    <lineage>
        <taxon>Eukaryota</taxon>
        <taxon>Fungi</taxon>
        <taxon>Dikarya</taxon>
        <taxon>Ascomycota</taxon>
        <taxon>Pezizomycotina</taxon>
        <taxon>Eurotiomycetes</taxon>
        <taxon>Eurotiomycetidae</taxon>
        <taxon>Eurotiales</taxon>
        <taxon>Aspergillaceae</taxon>
        <taxon>Aspergillus</taxon>
        <taxon>Aspergillus subgen. Circumdati</taxon>
    </lineage>
</organism>
<dbReference type="Proteomes" id="UP000325433">
    <property type="component" value="Unassembled WGS sequence"/>
</dbReference>
<reference evidence="2" key="1">
    <citation type="submission" date="2019-04" db="EMBL/GenBank/DDBJ databases">
        <title>Friends and foes A comparative genomics studyof 23 Aspergillus species from section Flavi.</title>
        <authorList>
            <consortium name="DOE Joint Genome Institute"/>
            <person name="Kjaerbolling I."/>
            <person name="Vesth T."/>
            <person name="Frisvad J.C."/>
            <person name="Nybo J.L."/>
            <person name="Theobald S."/>
            <person name="Kildgaard S."/>
            <person name="Isbrandt T."/>
            <person name="Kuo A."/>
            <person name="Sato A."/>
            <person name="Lyhne E.K."/>
            <person name="Kogle M.E."/>
            <person name="Wiebenga A."/>
            <person name="Kun R.S."/>
            <person name="Lubbers R.J."/>
            <person name="Makela M.R."/>
            <person name="Barry K."/>
            <person name="Chovatia M."/>
            <person name="Clum A."/>
            <person name="Daum C."/>
            <person name="Haridas S."/>
            <person name="He G."/>
            <person name="LaButti K."/>
            <person name="Lipzen A."/>
            <person name="Mondo S."/>
            <person name="Riley R."/>
            <person name="Salamov A."/>
            <person name="Simmons B.A."/>
            <person name="Magnuson J.K."/>
            <person name="Henrissat B."/>
            <person name="Mortensen U.H."/>
            <person name="Larsen T.O."/>
            <person name="Devries R.P."/>
            <person name="Grigoriev I.V."/>
            <person name="Machida M."/>
            <person name="Baker S.E."/>
            <person name="Andersen M.R."/>
        </authorList>
    </citation>
    <scope>NUCLEOTIDE SEQUENCE [LARGE SCALE GENOMIC DNA]</scope>
    <source>
        <strain evidence="2">CBS 130015</strain>
    </source>
</reference>
<name>A0A5N6W3Y7_9EURO</name>
<evidence type="ECO:0000313" key="1">
    <source>
        <dbReference type="EMBL" id="KAE8314100.1"/>
    </source>
</evidence>